<protein>
    <recommendedName>
        <fullName evidence="4">Ribbon-helix-helix protein, CopG family</fullName>
    </recommendedName>
</protein>
<feature type="compositionally biased region" description="Polar residues" evidence="1">
    <location>
        <begin position="1"/>
        <end position="15"/>
    </location>
</feature>
<proteinExistence type="predicted"/>
<gene>
    <name evidence="2" type="ORF">ACFPC0_25065</name>
</gene>
<reference evidence="3" key="1">
    <citation type="journal article" date="2019" name="Int. J. Syst. Evol. Microbiol.">
        <title>The Global Catalogue of Microorganisms (GCM) 10K type strain sequencing project: providing services to taxonomists for standard genome sequencing and annotation.</title>
        <authorList>
            <consortium name="The Broad Institute Genomics Platform"/>
            <consortium name="The Broad Institute Genome Sequencing Center for Infectious Disease"/>
            <person name="Wu L."/>
            <person name="Ma J."/>
        </authorList>
    </citation>
    <scope>NUCLEOTIDE SEQUENCE [LARGE SCALE GENOMIC DNA]</scope>
    <source>
        <strain evidence="3">PCU 347</strain>
    </source>
</reference>
<comment type="caution">
    <text evidence="2">The sequence shown here is derived from an EMBL/GenBank/DDBJ whole genome shotgun (WGS) entry which is preliminary data.</text>
</comment>
<organism evidence="2 3">
    <name type="scientific">Streptomyces andamanensis</name>
    <dbReference type="NCBI Taxonomy" id="1565035"/>
    <lineage>
        <taxon>Bacteria</taxon>
        <taxon>Bacillati</taxon>
        <taxon>Actinomycetota</taxon>
        <taxon>Actinomycetes</taxon>
        <taxon>Kitasatosporales</taxon>
        <taxon>Streptomycetaceae</taxon>
        <taxon>Streptomyces</taxon>
    </lineage>
</organism>
<accession>A0ABV8TK81</accession>
<evidence type="ECO:0000256" key="1">
    <source>
        <dbReference type="SAM" id="MobiDB-lite"/>
    </source>
</evidence>
<dbReference type="Proteomes" id="UP001595824">
    <property type="component" value="Unassembled WGS sequence"/>
</dbReference>
<sequence>MTRTGKPTSRPTSIKTSEKVRDRLRTLAEERGTTITELLEDLAARELTEAERRQRALEAARELGVEYTEQVERAGQDAWARIRAHQGGSGAAA</sequence>
<feature type="region of interest" description="Disordered" evidence="1">
    <location>
        <begin position="1"/>
        <end position="20"/>
    </location>
</feature>
<name>A0ABV8TK81_9ACTN</name>
<evidence type="ECO:0000313" key="3">
    <source>
        <dbReference type="Proteomes" id="UP001595824"/>
    </source>
</evidence>
<keyword evidence="3" id="KW-1185">Reference proteome</keyword>
<evidence type="ECO:0008006" key="4">
    <source>
        <dbReference type="Google" id="ProtNLM"/>
    </source>
</evidence>
<evidence type="ECO:0000313" key="2">
    <source>
        <dbReference type="EMBL" id="MFC4330996.1"/>
    </source>
</evidence>
<dbReference type="EMBL" id="JBHSDP010000024">
    <property type="protein sequence ID" value="MFC4330996.1"/>
    <property type="molecule type" value="Genomic_DNA"/>
</dbReference>
<dbReference type="RefSeq" id="WP_381742115.1">
    <property type="nucleotide sequence ID" value="NZ_JBHSDP010000024.1"/>
</dbReference>